<protein>
    <submittedName>
        <fullName evidence="2">Uncharacterized protein</fullName>
    </submittedName>
</protein>
<evidence type="ECO:0000313" key="2">
    <source>
        <dbReference type="EMBL" id="MBA4658466.1"/>
    </source>
</evidence>
<keyword evidence="1" id="KW-1133">Transmembrane helix</keyword>
<accession>A0A7C9E7Y0</accession>
<reference evidence="2" key="2">
    <citation type="submission" date="2020-07" db="EMBL/GenBank/DDBJ databases">
        <authorList>
            <person name="Vera ALvarez R."/>
            <person name="Arias-Moreno D.M."/>
            <person name="Jimenez-Jacinto V."/>
            <person name="Jimenez-Bremont J.F."/>
            <person name="Swaminathan K."/>
            <person name="Moose S.P."/>
            <person name="Guerrero-Gonzalez M.L."/>
            <person name="Marino-Ramirez L."/>
            <person name="Landsman D."/>
            <person name="Rodriguez-Kessler M."/>
            <person name="Delgado-Sanchez P."/>
        </authorList>
    </citation>
    <scope>NUCLEOTIDE SEQUENCE</scope>
    <source>
        <tissue evidence="2">Cladode</tissue>
    </source>
</reference>
<keyword evidence="1" id="KW-0812">Transmembrane</keyword>
<reference evidence="2" key="1">
    <citation type="journal article" date="2013" name="J. Plant Res.">
        <title>Effect of fungi and light on seed germination of three Opuntia species from semiarid lands of central Mexico.</title>
        <authorList>
            <person name="Delgado-Sanchez P."/>
            <person name="Jimenez-Bremont J.F."/>
            <person name="Guerrero-Gonzalez Mde L."/>
            <person name="Flores J."/>
        </authorList>
    </citation>
    <scope>NUCLEOTIDE SEQUENCE</scope>
    <source>
        <tissue evidence="2">Cladode</tissue>
    </source>
</reference>
<dbReference type="EMBL" id="GISG01200749">
    <property type="protein sequence ID" value="MBA4658466.1"/>
    <property type="molecule type" value="Transcribed_RNA"/>
</dbReference>
<sequence length="123" mass="13717">MSIPDSPSESRYLALQLVQVTNFPNVPKHLHSVGIISECDLCTHFGRHKSGQGSPCTQLNNASSRKAGSLLPNILCKGDTTRPYKQSILLFHVLNYLNTEAICVVFVIAEKMERDRRHLVADQ</sequence>
<proteinExistence type="predicted"/>
<keyword evidence="1" id="KW-0472">Membrane</keyword>
<dbReference type="AlphaFoldDB" id="A0A7C9E7Y0"/>
<feature type="transmembrane region" description="Helical" evidence="1">
    <location>
        <begin position="88"/>
        <end position="109"/>
    </location>
</feature>
<evidence type="ECO:0000256" key="1">
    <source>
        <dbReference type="SAM" id="Phobius"/>
    </source>
</evidence>
<name>A0A7C9E7Y0_OPUST</name>
<organism evidence="2">
    <name type="scientific">Opuntia streptacantha</name>
    <name type="common">Prickly pear cactus</name>
    <name type="synonym">Opuntia cardona</name>
    <dbReference type="NCBI Taxonomy" id="393608"/>
    <lineage>
        <taxon>Eukaryota</taxon>
        <taxon>Viridiplantae</taxon>
        <taxon>Streptophyta</taxon>
        <taxon>Embryophyta</taxon>
        <taxon>Tracheophyta</taxon>
        <taxon>Spermatophyta</taxon>
        <taxon>Magnoliopsida</taxon>
        <taxon>eudicotyledons</taxon>
        <taxon>Gunneridae</taxon>
        <taxon>Pentapetalae</taxon>
        <taxon>Caryophyllales</taxon>
        <taxon>Cactineae</taxon>
        <taxon>Cactaceae</taxon>
        <taxon>Opuntioideae</taxon>
        <taxon>Opuntia</taxon>
    </lineage>
</organism>